<gene>
    <name evidence="1" type="ORF">PMAA_039610</name>
</gene>
<dbReference type="Proteomes" id="UP000001294">
    <property type="component" value="Unassembled WGS sequence"/>
</dbReference>
<evidence type="ECO:0000313" key="1">
    <source>
        <dbReference type="EMBL" id="EEA20097.1"/>
    </source>
</evidence>
<sequence length="288" mass="33366">MLQPILTPEKLWPGGIPASVRPHPTDDLTNGPEKWDFKDWKEECKGWCQFVEEEWVSKTDLNEEMQQRRTLIERWASADQAFRDSYQERAPAPKSAVDYPPHLLSKVYLGQDFFFCLAGVDKRHHPDNYIRLVKNLILLYLHDNKSGNHPLSHSSGREYDQIPELLADSSTIPDFTKLFSHHDLLINLYLHSADFRVVSMTRFGTVVFPYEFSNKIYTVIDQDNLNQGRVAVMTFKPNGETGEYANVLPWNLADMINFYYGVDMDEPLMAIVNSLIQRRDLSIHLGFN</sequence>
<dbReference type="VEuPathDB" id="FungiDB:PMAA_039610"/>
<reference evidence="2" key="1">
    <citation type="journal article" date="2015" name="Genome Announc.">
        <title>Genome sequence of the AIDS-associated pathogen Penicillium marneffei (ATCC18224) and its near taxonomic relative Talaromyces stipitatus (ATCC10500).</title>
        <authorList>
            <person name="Nierman W.C."/>
            <person name="Fedorova-Abrams N.D."/>
            <person name="Andrianopoulos A."/>
        </authorList>
    </citation>
    <scope>NUCLEOTIDE SEQUENCE [LARGE SCALE GENOMIC DNA]</scope>
    <source>
        <strain evidence="2">ATCC 18224 / CBS 334.59 / QM 7333</strain>
    </source>
</reference>
<organism evidence="1 2">
    <name type="scientific">Talaromyces marneffei (strain ATCC 18224 / CBS 334.59 / QM 7333)</name>
    <name type="common">Penicillium marneffei</name>
    <dbReference type="NCBI Taxonomy" id="441960"/>
    <lineage>
        <taxon>Eukaryota</taxon>
        <taxon>Fungi</taxon>
        <taxon>Dikarya</taxon>
        <taxon>Ascomycota</taxon>
        <taxon>Pezizomycotina</taxon>
        <taxon>Eurotiomycetes</taxon>
        <taxon>Eurotiomycetidae</taxon>
        <taxon>Eurotiales</taxon>
        <taxon>Trichocomaceae</taxon>
        <taxon>Talaromyces</taxon>
        <taxon>Talaromyces sect. Talaromyces</taxon>
    </lineage>
</organism>
<proteinExistence type="predicted"/>
<evidence type="ECO:0000313" key="2">
    <source>
        <dbReference type="Proteomes" id="UP000001294"/>
    </source>
</evidence>
<dbReference type="EMBL" id="DS995904">
    <property type="protein sequence ID" value="EEA20097.1"/>
    <property type="molecule type" value="Genomic_DNA"/>
</dbReference>
<dbReference type="AlphaFoldDB" id="B6QPS8"/>
<dbReference type="STRING" id="441960.B6QPS8"/>
<name>B6QPS8_TALMQ</name>
<protein>
    <submittedName>
        <fullName evidence="1">Uncharacterized protein</fullName>
    </submittedName>
</protein>
<dbReference type="PhylomeDB" id="B6QPS8"/>
<keyword evidence="2" id="KW-1185">Reference proteome</keyword>
<accession>B6QPS8</accession>
<dbReference type="HOGENOM" id="CLU_054246_0_0_1"/>